<dbReference type="PANTHER" id="PTHR11038:SF16">
    <property type="entry name" value="MITOCHONDRIAL IMPORT INNER MEMBRANE TRANSLOCASE SUBUNIT TIM10"/>
    <property type="match status" value="1"/>
</dbReference>
<organism evidence="11">
    <name type="scientific">Picea sitchensis</name>
    <name type="common">Sitka spruce</name>
    <name type="synonym">Pinus sitchensis</name>
    <dbReference type="NCBI Taxonomy" id="3332"/>
    <lineage>
        <taxon>Eukaryota</taxon>
        <taxon>Viridiplantae</taxon>
        <taxon>Streptophyta</taxon>
        <taxon>Embryophyta</taxon>
        <taxon>Tracheophyta</taxon>
        <taxon>Spermatophyta</taxon>
        <taxon>Pinopsida</taxon>
        <taxon>Pinidae</taxon>
        <taxon>Conifers I</taxon>
        <taxon>Pinales</taxon>
        <taxon>Pinaceae</taxon>
        <taxon>Picea</taxon>
    </lineage>
</organism>
<evidence type="ECO:0000256" key="2">
    <source>
        <dbReference type="ARBA" id="ARBA00022448"/>
    </source>
</evidence>
<dbReference type="EMBL" id="EF082857">
    <property type="protein sequence ID" value="ABK22209.1"/>
    <property type="molecule type" value="mRNA"/>
</dbReference>
<keyword evidence="5 9" id="KW-0653">Protein transport</keyword>
<dbReference type="GO" id="GO:0005743">
    <property type="term" value="C:mitochondrial inner membrane"/>
    <property type="evidence" value="ECO:0007669"/>
    <property type="project" value="UniProtKB-SubCell"/>
</dbReference>
<dbReference type="InterPro" id="IPR035427">
    <property type="entry name" value="Tim10-like_dom_sf"/>
</dbReference>
<evidence type="ECO:0000256" key="3">
    <source>
        <dbReference type="ARBA" id="ARBA00022723"/>
    </source>
</evidence>
<name>A9NNJ8_PICSI</name>
<evidence type="ECO:0000256" key="9">
    <source>
        <dbReference type="RuleBase" id="RU367043"/>
    </source>
</evidence>
<comment type="function">
    <text evidence="9">Mitochondrial intermembrane chaperone that participates in the import and insertion of some multi-pass transmembrane proteins into the mitochondrial inner membrane. Also required for the transfer of beta-barrel precursors from the TOM complex to the sorting and assembly machinery (SAM complex) of the outer membrane. Acts as a chaperone-like protein that protects the hydrophobic precursors from aggregation and guide them through the mitochondrial intermembrane space.</text>
</comment>
<evidence type="ECO:0000256" key="4">
    <source>
        <dbReference type="ARBA" id="ARBA00022833"/>
    </source>
</evidence>
<dbReference type="PANTHER" id="PTHR11038">
    <property type="entry name" value="MITOCHONDRIAL IMPORT INNER MEMBRANE TRANSLOCASE SUBUNIT TIM10"/>
    <property type="match status" value="1"/>
</dbReference>
<accession>A9NNJ8</accession>
<evidence type="ECO:0000259" key="10">
    <source>
        <dbReference type="Pfam" id="PF02953"/>
    </source>
</evidence>
<keyword evidence="4" id="KW-0862">Zinc</keyword>
<keyword evidence="9" id="KW-0472">Membrane</keyword>
<comment type="subcellular location">
    <subcellularLocation>
        <location evidence="9">Mitochondrion inner membrane</location>
        <topology evidence="9">Peripheral membrane protein</topology>
        <orientation evidence="9">Intermembrane side</orientation>
    </subcellularLocation>
</comment>
<dbReference type="GO" id="GO:0015031">
    <property type="term" value="P:protein transport"/>
    <property type="evidence" value="ECO:0007669"/>
    <property type="project" value="UniProtKB-KW"/>
</dbReference>
<dbReference type="SUPFAM" id="SSF144122">
    <property type="entry name" value="Tim10-like"/>
    <property type="match status" value="1"/>
</dbReference>
<protein>
    <recommendedName>
        <fullName evidence="9">Mitochondrial import inner membrane translocase subunit</fullName>
    </recommendedName>
</protein>
<keyword evidence="3" id="KW-0479">Metal-binding</keyword>
<feature type="domain" description="Tim10-like" evidence="10">
    <location>
        <begin position="15"/>
        <end position="75"/>
    </location>
</feature>
<evidence type="ECO:0000256" key="8">
    <source>
        <dbReference type="ARBA" id="ARBA00023157"/>
    </source>
</evidence>
<dbReference type="GO" id="GO:0046872">
    <property type="term" value="F:metal ion binding"/>
    <property type="evidence" value="ECO:0007669"/>
    <property type="project" value="UniProtKB-KW"/>
</dbReference>
<keyword evidence="9" id="KW-0999">Mitochondrion inner membrane</keyword>
<evidence type="ECO:0000313" key="11">
    <source>
        <dbReference type="EMBL" id="ABK22209.1"/>
    </source>
</evidence>
<evidence type="ECO:0000256" key="1">
    <source>
        <dbReference type="ARBA" id="ARBA00006720"/>
    </source>
</evidence>
<dbReference type="FunFam" id="1.10.287.810:FF:000007">
    <property type="entry name" value="Mitochondrial import inner membrane translocase"/>
    <property type="match status" value="1"/>
</dbReference>
<keyword evidence="8 9" id="KW-1015">Disulfide bond</keyword>
<reference evidence="11" key="1">
    <citation type="journal article" date="2008" name="BMC Genomics">
        <title>A conifer genomics resource of 200,000 spruce (Picea spp.) ESTs and 6,464 high-quality, sequence-finished full-length cDNAs for Sitka spruce (Picea sitchensis).</title>
        <authorList>
            <person name="Ralph S.G."/>
            <person name="Chun H.J."/>
            <person name="Kolosova N."/>
            <person name="Cooper D."/>
            <person name="Oddy C."/>
            <person name="Ritland C.E."/>
            <person name="Kirkpatrick R."/>
            <person name="Moore R."/>
            <person name="Barber S."/>
            <person name="Holt R.A."/>
            <person name="Jones S.J."/>
            <person name="Marra M.A."/>
            <person name="Douglas C.J."/>
            <person name="Ritland K."/>
            <person name="Bohlmann J."/>
        </authorList>
    </citation>
    <scope>NUCLEOTIDE SEQUENCE</scope>
    <source>
        <tissue evidence="11">Green portion of the leader tissue</tissue>
    </source>
</reference>
<evidence type="ECO:0000256" key="5">
    <source>
        <dbReference type="ARBA" id="ARBA00022927"/>
    </source>
</evidence>
<comment type="similarity">
    <text evidence="1 9">Belongs to the small Tim family.</text>
</comment>
<dbReference type="GO" id="GO:0045039">
    <property type="term" value="P:protein insertion into mitochondrial inner membrane"/>
    <property type="evidence" value="ECO:0007669"/>
    <property type="project" value="TreeGrafter"/>
</dbReference>
<keyword evidence="7 9" id="KW-0496">Mitochondrion</keyword>
<sequence length="82" mass="9365">MASAPSGLDKDQIFGMAEQEMEYRVELFNKLTKTCFEKCIEKRYKESELNMGECSCVDRCVAKYWQVTSIVGQLLGSSRPPM</sequence>
<dbReference type="AlphaFoldDB" id="A9NNJ8"/>
<evidence type="ECO:0000256" key="6">
    <source>
        <dbReference type="ARBA" id="ARBA00023010"/>
    </source>
</evidence>
<proteinExistence type="evidence at transcript level"/>
<keyword evidence="2 9" id="KW-0813">Transport</keyword>
<dbReference type="Gene3D" id="1.10.287.810">
    <property type="entry name" value="Mitochondrial import inner membrane translocase subunit tim13 like domains"/>
    <property type="match status" value="1"/>
</dbReference>
<keyword evidence="9" id="KW-0143">Chaperone</keyword>
<dbReference type="InterPro" id="IPR004217">
    <property type="entry name" value="Tim10-like"/>
</dbReference>
<comment type="subunit">
    <text evidence="9">Heterohexamer.</text>
</comment>
<comment type="domain">
    <text evidence="9">The twin CX3C motif contains 4 conserved Cys residues that form 2 disulfide bonds in the mitochondrial intermembrane space.</text>
</comment>
<keyword evidence="6 9" id="KW-0811">Translocation</keyword>
<evidence type="ECO:0000256" key="7">
    <source>
        <dbReference type="ARBA" id="ARBA00023128"/>
    </source>
</evidence>
<dbReference type="Pfam" id="PF02953">
    <property type="entry name" value="zf-Tim10_DDP"/>
    <property type="match status" value="1"/>
</dbReference>